<gene>
    <name evidence="6" type="ORF">ACFFNX_18980</name>
</gene>
<accession>A0ABV5YGV2</accession>
<dbReference type="EMBL" id="JBHLZP010000130">
    <property type="protein sequence ID" value="MFB9834270.1"/>
    <property type="molecule type" value="Genomic_DNA"/>
</dbReference>
<evidence type="ECO:0000313" key="6">
    <source>
        <dbReference type="EMBL" id="MFB9834270.1"/>
    </source>
</evidence>
<evidence type="ECO:0000256" key="3">
    <source>
        <dbReference type="ARBA" id="ARBA00022723"/>
    </source>
</evidence>
<keyword evidence="3" id="KW-0479">Metal-binding</keyword>
<evidence type="ECO:0000256" key="4">
    <source>
        <dbReference type="ARBA" id="ARBA00022842"/>
    </source>
</evidence>
<evidence type="ECO:0000256" key="1">
    <source>
        <dbReference type="ARBA" id="ARBA00001946"/>
    </source>
</evidence>
<dbReference type="InterPro" id="IPR023214">
    <property type="entry name" value="HAD_sf"/>
</dbReference>
<comment type="cofactor">
    <cofactor evidence="1">
        <name>Mg(2+)</name>
        <dbReference type="ChEBI" id="CHEBI:18420"/>
    </cofactor>
</comment>
<comment type="similarity">
    <text evidence="2">Belongs to the HAD-like hydrolase superfamily. CbbY/CbbZ/Gph/YieH family.</text>
</comment>
<evidence type="ECO:0000256" key="2">
    <source>
        <dbReference type="ARBA" id="ARBA00006171"/>
    </source>
</evidence>
<proteinExistence type="inferred from homology"/>
<dbReference type="PANTHER" id="PTHR46193">
    <property type="entry name" value="6-PHOSPHOGLUCONATE PHOSPHATASE"/>
    <property type="match status" value="1"/>
</dbReference>
<name>A0ABV5YGV2_9ACTN</name>
<dbReference type="Gene3D" id="3.40.50.1000">
    <property type="entry name" value="HAD superfamily/HAD-like"/>
    <property type="match status" value="1"/>
</dbReference>
<dbReference type="Proteomes" id="UP001589627">
    <property type="component" value="Unassembled WGS sequence"/>
</dbReference>
<dbReference type="InterPro" id="IPR036412">
    <property type="entry name" value="HAD-like_sf"/>
</dbReference>
<dbReference type="GO" id="GO:0016787">
    <property type="term" value="F:hydrolase activity"/>
    <property type="evidence" value="ECO:0007669"/>
    <property type="project" value="UniProtKB-KW"/>
</dbReference>
<dbReference type="InterPro" id="IPR023198">
    <property type="entry name" value="PGP-like_dom2"/>
</dbReference>
<dbReference type="RefSeq" id="WP_378203549.1">
    <property type="nucleotide sequence ID" value="NZ_JBHLZP010000130.1"/>
</dbReference>
<dbReference type="Pfam" id="PF00702">
    <property type="entry name" value="Hydrolase"/>
    <property type="match status" value="1"/>
</dbReference>
<keyword evidence="4" id="KW-0460">Magnesium</keyword>
<dbReference type="SUPFAM" id="SSF56784">
    <property type="entry name" value="HAD-like"/>
    <property type="match status" value="1"/>
</dbReference>
<protein>
    <submittedName>
        <fullName evidence="6">HAD family hydrolase</fullName>
    </submittedName>
</protein>
<organism evidence="6 7">
    <name type="scientific">Actinoallomurus acaciae</name>
    <dbReference type="NCBI Taxonomy" id="502577"/>
    <lineage>
        <taxon>Bacteria</taxon>
        <taxon>Bacillati</taxon>
        <taxon>Actinomycetota</taxon>
        <taxon>Actinomycetes</taxon>
        <taxon>Streptosporangiales</taxon>
        <taxon>Thermomonosporaceae</taxon>
        <taxon>Actinoallomurus</taxon>
    </lineage>
</organism>
<keyword evidence="5" id="KW-0119">Carbohydrate metabolism</keyword>
<dbReference type="InterPro" id="IPR051600">
    <property type="entry name" value="Beta-PGM-like"/>
</dbReference>
<sequence>MMRTRANGRCMLGEPAHSVTSVIFGMDAVVDCAVVSAAAWKSVLDPFLRSYAAVHETAFTPFEVRADYLRYLRGRPRLEGARDFLASRDIILPYDDLRGLAMSQDEFFLGEVRRYGLRPFASTLAVIRRLHRDGVRTAAVSLHAEGAEILRRAGVADLFDVVMDGLDAPGTTLPEHPNAQLYLQVARRLGEPPGQVAVIEASAEGVAAAREGGFGAVVGVDRTGAGSALREHGASPVVTDLAELRFRSARAA</sequence>
<evidence type="ECO:0000256" key="5">
    <source>
        <dbReference type="ARBA" id="ARBA00023277"/>
    </source>
</evidence>
<reference evidence="6 7" key="1">
    <citation type="submission" date="2024-09" db="EMBL/GenBank/DDBJ databases">
        <authorList>
            <person name="Sun Q."/>
            <person name="Mori K."/>
        </authorList>
    </citation>
    <scope>NUCLEOTIDE SEQUENCE [LARGE SCALE GENOMIC DNA]</scope>
    <source>
        <strain evidence="6 7">TBRC 0563</strain>
    </source>
</reference>
<dbReference type="Gene3D" id="1.10.150.240">
    <property type="entry name" value="Putative phosphatase, domain 2"/>
    <property type="match status" value="1"/>
</dbReference>
<dbReference type="PANTHER" id="PTHR46193:SF18">
    <property type="entry name" value="HEXITOL PHOSPHATASE B"/>
    <property type="match status" value="1"/>
</dbReference>
<keyword evidence="6" id="KW-0378">Hydrolase</keyword>
<comment type="caution">
    <text evidence="6">The sequence shown here is derived from an EMBL/GenBank/DDBJ whole genome shotgun (WGS) entry which is preliminary data.</text>
</comment>
<keyword evidence="7" id="KW-1185">Reference proteome</keyword>
<evidence type="ECO:0000313" key="7">
    <source>
        <dbReference type="Proteomes" id="UP001589627"/>
    </source>
</evidence>